<sequence length="163" mass="19245">MSAINMDLDKKFRFNFKRKVTIGGQTYNVTFNDEMDRVLRDLQVEMEALYNQQTKKTDEFEKMTVDQRKNYLNDKFKQIILNVEMALDGILGQSGAGKAIYEHYDQQSYALSETLRVLRETKEELDGTAKEQERKKHEARIEQYTGRKERVKNHVNANKKRAK</sequence>
<evidence type="ECO:0000313" key="2">
    <source>
        <dbReference type="EMBL" id="MRH08565.1"/>
    </source>
</evidence>
<dbReference type="EMBL" id="WJNA01000006">
    <property type="protein sequence ID" value="MRH08565.1"/>
    <property type="molecule type" value="Genomic_DNA"/>
</dbReference>
<comment type="caution">
    <text evidence="2">The sequence shown here is derived from an EMBL/GenBank/DDBJ whole genome shotgun (WGS) entry which is preliminary data.</text>
</comment>
<accession>A0A6L5P266</accession>
<protein>
    <submittedName>
        <fullName evidence="2">Uncharacterized protein</fullName>
    </submittedName>
</protein>
<proteinExistence type="predicted"/>
<feature type="coiled-coil region" evidence="1">
    <location>
        <begin position="32"/>
        <end position="59"/>
    </location>
</feature>
<reference evidence="2 3" key="1">
    <citation type="submission" date="2019-11" db="EMBL/GenBank/DDBJ databases">
        <title>Draft genome sequence of 12 host-associated Lactobacillus reuteri rodent strains.</title>
        <authorList>
            <person name="Zhang S."/>
            <person name="Ozcam M."/>
            <person name="Van Pijkeren J.P."/>
        </authorList>
    </citation>
    <scope>NUCLEOTIDE SEQUENCE [LARGE SCALE GENOMIC DNA]</scope>
    <source>
        <strain evidence="2 3">Lr4020</strain>
    </source>
</reference>
<dbReference type="Proteomes" id="UP000472879">
    <property type="component" value="Unassembled WGS sequence"/>
</dbReference>
<dbReference type="RefSeq" id="WP_153704705.1">
    <property type="nucleotide sequence ID" value="NZ_WJNA01000006.1"/>
</dbReference>
<gene>
    <name evidence="2" type="ORF">GIX81_03700</name>
</gene>
<dbReference type="AlphaFoldDB" id="A0A6L5P266"/>
<name>A0A6L5P266_LIMRT</name>
<organism evidence="2 3">
    <name type="scientific">Limosilactobacillus reuteri</name>
    <name type="common">Lactobacillus reuteri</name>
    <dbReference type="NCBI Taxonomy" id="1598"/>
    <lineage>
        <taxon>Bacteria</taxon>
        <taxon>Bacillati</taxon>
        <taxon>Bacillota</taxon>
        <taxon>Bacilli</taxon>
        <taxon>Lactobacillales</taxon>
        <taxon>Lactobacillaceae</taxon>
        <taxon>Limosilactobacillus</taxon>
    </lineage>
</organism>
<feature type="coiled-coil region" evidence="1">
    <location>
        <begin position="115"/>
        <end position="154"/>
    </location>
</feature>
<evidence type="ECO:0000313" key="3">
    <source>
        <dbReference type="Proteomes" id="UP000472879"/>
    </source>
</evidence>
<keyword evidence="1" id="KW-0175">Coiled coil</keyword>
<evidence type="ECO:0000256" key="1">
    <source>
        <dbReference type="SAM" id="Coils"/>
    </source>
</evidence>